<keyword evidence="3 6" id="KW-0812">Transmembrane</keyword>
<feature type="transmembrane region" description="Helical" evidence="6">
    <location>
        <begin position="147"/>
        <end position="167"/>
    </location>
</feature>
<sequence>MQEASVFFWGVFFGYIVSAPLGPVNIICLQRSLYGNAFHGFLIGLGAAFVDAFYGALAAYGLAAVHSAIEAYLVYLKIFAAILLTTFAIKVWRSHPHLSRPNGSVGVKRSMLAAAMLTLSNPGVFLGFAGLFTLVGVTEMGRAFNTLWQFGALLSVGIFIGGALWWATFAGIAVKLRDVITDRMLEKLNHVFASVFALFACIALISAIF</sequence>
<dbReference type="Proteomes" id="UP000630923">
    <property type="component" value="Unassembled WGS sequence"/>
</dbReference>
<feature type="transmembrane region" description="Helical" evidence="6">
    <location>
        <begin position="112"/>
        <end position="135"/>
    </location>
</feature>
<reference evidence="7" key="1">
    <citation type="journal article" date="2014" name="Int. J. Syst. Evol. Microbiol.">
        <title>Complete genome sequence of Corynebacterium casei LMG S-19264T (=DSM 44701T), isolated from a smear-ripened cheese.</title>
        <authorList>
            <consortium name="US DOE Joint Genome Institute (JGI-PGF)"/>
            <person name="Walter F."/>
            <person name="Albersmeier A."/>
            <person name="Kalinowski J."/>
            <person name="Ruckert C."/>
        </authorList>
    </citation>
    <scope>NUCLEOTIDE SEQUENCE</scope>
    <source>
        <strain evidence="7">KCTC 42590</strain>
    </source>
</reference>
<proteinExistence type="predicted"/>
<dbReference type="InterPro" id="IPR001123">
    <property type="entry name" value="LeuE-type"/>
</dbReference>
<evidence type="ECO:0000256" key="2">
    <source>
        <dbReference type="ARBA" id="ARBA00022475"/>
    </source>
</evidence>
<feature type="transmembrane region" description="Helical" evidence="6">
    <location>
        <begin position="6"/>
        <end position="29"/>
    </location>
</feature>
<evidence type="ECO:0000256" key="6">
    <source>
        <dbReference type="SAM" id="Phobius"/>
    </source>
</evidence>
<dbReference type="PANTHER" id="PTHR30086:SF20">
    <property type="entry name" value="ARGININE EXPORTER PROTEIN ARGO-RELATED"/>
    <property type="match status" value="1"/>
</dbReference>
<dbReference type="RefSeq" id="WP_191252014.1">
    <property type="nucleotide sequence ID" value="NZ_BNCI01000002.1"/>
</dbReference>
<accession>A0A919AU06</accession>
<protein>
    <recommendedName>
        <fullName evidence="9">Lysine transporter LysE</fullName>
    </recommendedName>
</protein>
<feature type="transmembrane region" description="Helical" evidence="6">
    <location>
        <begin position="188"/>
        <end position="208"/>
    </location>
</feature>
<reference evidence="7" key="2">
    <citation type="submission" date="2020-09" db="EMBL/GenBank/DDBJ databases">
        <authorList>
            <person name="Sun Q."/>
            <person name="Kim S."/>
        </authorList>
    </citation>
    <scope>NUCLEOTIDE SEQUENCE</scope>
    <source>
        <strain evidence="7">KCTC 42590</strain>
    </source>
</reference>
<organism evidence="7 8">
    <name type="scientific">Kordiimonas sediminis</name>
    <dbReference type="NCBI Taxonomy" id="1735581"/>
    <lineage>
        <taxon>Bacteria</taxon>
        <taxon>Pseudomonadati</taxon>
        <taxon>Pseudomonadota</taxon>
        <taxon>Alphaproteobacteria</taxon>
        <taxon>Kordiimonadales</taxon>
        <taxon>Kordiimonadaceae</taxon>
        <taxon>Kordiimonas</taxon>
    </lineage>
</organism>
<dbReference type="GO" id="GO:0015171">
    <property type="term" value="F:amino acid transmembrane transporter activity"/>
    <property type="evidence" value="ECO:0007669"/>
    <property type="project" value="TreeGrafter"/>
</dbReference>
<keyword evidence="8" id="KW-1185">Reference proteome</keyword>
<keyword evidence="4 6" id="KW-1133">Transmembrane helix</keyword>
<evidence type="ECO:0000256" key="3">
    <source>
        <dbReference type="ARBA" id="ARBA00022692"/>
    </source>
</evidence>
<evidence type="ECO:0000313" key="7">
    <source>
        <dbReference type="EMBL" id="GHF23307.1"/>
    </source>
</evidence>
<evidence type="ECO:0000256" key="5">
    <source>
        <dbReference type="ARBA" id="ARBA00023136"/>
    </source>
</evidence>
<comment type="subcellular location">
    <subcellularLocation>
        <location evidence="1">Cell membrane</location>
        <topology evidence="1">Multi-pass membrane protein</topology>
    </subcellularLocation>
</comment>
<name>A0A919AU06_9PROT</name>
<dbReference type="AlphaFoldDB" id="A0A919AU06"/>
<feature type="transmembrane region" description="Helical" evidence="6">
    <location>
        <begin position="72"/>
        <end position="92"/>
    </location>
</feature>
<comment type="caution">
    <text evidence="7">The sequence shown here is derived from an EMBL/GenBank/DDBJ whole genome shotgun (WGS) entry which is preliminary data.</text>
</comment>
<dbReference type="EMBL" id="BNCI01000002">
    <property type="protein sequence ID" value="GHF23307.1"/>
    <property type="molecule type" value="Genomic_DNA"/>
</dbReference>
<evidence type="ECO:0000313" key="8">
    <source>
        <dbReference type="Proteomes" id="UP000630923"/>
    </source>
</evidence>
<keyword evidence="5 6" id="KW-0472">Membrane</keyword>
<dbReference type="Pfam" id="PF01810">
    <property type="entry name" value="LysE"/>
    <property type="match status" value="1"/>
</dbReference>
<dbReference type="PANTHER" id="PTHR30086">
    <property type="entry name" value="ARGININE EXPORTER PROTEIN ARGO"/>
    <property type="match status" value="1"/>
</dbReference>
<dbReference type="GO" id="GO:0005886">
    <property type="term" value="C:plasma membrane"/>
    <property type="evidence" value="ECO:0007669"/>
    <property type="project" value="UniProtKB-SubCell"/>
</dbReference>
<gene>
    <name evidence="7" type="ORF">GCM10017044_17270</name>
</gene>
<evidence type="ECO:0008006" key="9">
    <source>
        <dbReference type="Google" id="ProtNLM"/>
    </source>
</evidence>
<keyword evidence="2" id="KW-1003">Cell membrane</keyword>
<feature type="transmembrane region" description="Helical" evidence="6">
    <location>
        <begin position="41"/>
        <end position="60"/>
    </location>
</feature>
<evidence type="ECO:0000256" key="4">
    <source>
        <dbReference type="ARBA" id="ARBA00022989"/>
    </source>
</evidence>
<evidence type="ECO:0000256" key="1">
    <source>
        <dbReference type="ARBA" id="ARBA00004651"/>
    </source>
</evidence>